<protein>
    <submittedName>
        <fullName evidence="1">Uncharacterized protein</fullName>
    </submittedName>
</protein>
<sequence>MRLNVKTLSFLKGRLMTLELLRDKIERLGSGNIKGENQRRISCSGVTYFSLIRHKSVYNSLEYSEE</sequence>
<name>A0A834U9Z4_VESPE</name>
<proteinExistence type="predicted"/>
<organism evidence="1 2">
    <name type="scientific">Vespula pensylvanica</name>
    <name type="common">Western yellow jacket</name>
    <name type="synonym">Wasp</name>
    <dbReference type="NCBI Taxonomy" id="30213"/>
    <lineage>
        <taxon>Eukaryota</taxon>
        <taxon>Metazoa</taxon>
        <taxon>Ecdysozoa</taxon>
        <taxon>Arthropoda</taxon>
        <taxon>Hexapoda</taxon>
        <taxon>Insecta</taxon>
        <taxon>Pterygota</taxon>
        <taxon>Neoptera</taxon>
        <taxon>Endopterygota</taxon>
        <taxon>Hymenoptera</taxon>
        <taxon>Apocrita</taxon>
        <taxon>Aculeata</taxon>
        <taxon>Vespoidea</taxon>
        <taxon>Vespidae</taxon>
        <taxon>Vespinae</taxon>
        <taxon>Vespula</taxon>
    </lineage>
</organism>
<evidence type="ECO:0000313" key="1">
    <source>
        <dbReference type="EMBL" id="KAF7425414.1"/>
    </source>
</evidence>
<keyword evidence="2" id="KW-1185">Reference proteome</keyword>
<dbReference type="EMBL" id="JACSDY010000006">
    <property type="protein sequence ID" value="KAF7425414.1"/>
    <property type="molecule type" value="Genomic_DNA"/>
</dbReference>
<comment type="caution">
    <text evidence="1">The sequence shown here is derived from an EMBL/GenBank/DDBJ whole genome shotgun (WGS) entry which is preliminary data.</text>
</comment>
<accession>A0A834U9Z4</accession>
<gene>
    <name evidence="1" type="ORF">H0235_007852</name>
</gene>
<dbReference type="AlphaFoldDB" id="A0A834U9Z4"/>
<evidence type="ECO:0000313" key="2">
    <source>
        <dbReference type="Proteomes" id="UP000600918"/>
    </source>
</evidence>
<dbReference type="Proteomes" id="UP000600918">
    <property type="component" value="Unassembled WGS sequence"/>
</dbReference>
<reference evidence="1" key="1">
    <citation type="journal article" date="2020" name="G3 (Bethesda)">
        <title>High-Quality Assemblies for Three Invasive Social Wasps from the &lt;i&gt;Vespula&lt;/i&gt; Genus.</title>
        <authorList>
            <person name="Harrop T.W.R."/>
            <person name="Guhlin J."/>
            <person name="McLaughlin G.M."/>
            <person name="Permina E."/>
            <person name="Stockwell P."/>
            <person name="Gilligan J."/>
            <person name="Le Lec M.F."/>
            <person name="Gruber M.A.M."/>
            <person name="Quinn O."/>
            <person name="Lovegrove M."/>
            <person name="Duncan E.J."/>
            <person name="Remnant E.J."/>
            <person name="Van Eeckhoven J."/>
            <person name="Graham B."/>
            <person name="Knapp R.A."/>
            <person name="Langford K.W."/>
            <person name="Kronenberg Z."/>
            <person name="Press M.O."/>
            <person name="Eacker S.M."/>
            <person name="Wilson-Rankin E.E."/>
            <person name="Purcell J."/>
            <person name="Lester P.J."/>
            <person name="Dearden P.K."/>
        </authorList>
    </citation>
    <scope>NUCLEOTIDE SEQUENCE</scope>
    <source>
        <strain evidence="1">Volc-1</strain>
    </source>
</reference>